<dbReference type="EMBL" id="CAJGYO010000011">
    <property type="protein sequence ID" value="CAD6261364.1"/>
    <property type="molecule type" value="Genomic_DNA"/>
</dbReference>
<keyword evidence="5" id="KW-1185">Reference proteome</keyword>
<evidence type="ECO:0000313" key="5">
    <source>
        <dbReference type="Proteomes" id="UP000604825"/>
    </source>
</evidence>
<proteinExistence type="predicted"/>
<dbReference type="OrthoDB" id="629151at2759"/>
<feature type="domain" description="RDRP helical" evidence="2">
    <location>
        <begin position="322"/>
        <end position="379"/>
    </location>
</feature>
<evidence type="ECO:0000313" key="4">
    <source>
        <dbReference type="EMBL" id="CAD6261364.1"/>
    </source>
</evidence>
<accession>A0A811QYF4</accession>
<dbReference type="Pfam" id="PF26252">
    <property type="entry name" value="RdRP_helical"/>
    <property type="match status" value="1"/>
</dbReference>
<feature type="domain" description="RDRP3-5 N-terminal" evidence="1">
    <location>
        <begin position="6"/>
        <end position="78"/>
    </location>
</feature>
<dbReference type="Pfam" id="PF26249">
    <property type="entry name" value="4HB_RdRP3_N"/>
    <property type="match status" value="1"/>
</dbReference>
<reference evidence="4" key="1">
    <citation type="submission" date="2020-10" db="EMBL/GenBank/DDBJ databases">
        <authorList>
            <person name="Han B."/>
            <person name="Lu T."/>
            <person name="Zhao Q."/>
            <person name="Huang X."/>
            <person name="Zhao Y."/>
        </authorList>
    </citation>
    <scope>NUCLEOTIDE SEQUENCE</scope>
</reference>
<dbReference type="Pfam" id="PF26253">
    <property type="entry name" value="RdRP_head"/>
    <property type="match status" value="1"/>
</dbReference>
<organism evidence="4 5">
    <name type="scientific">Miscanthus lutarioriparius</name>
    <dbReference type="NCBI Taxonomy" id="422564"/>
    <lineage>
        <taxon>Eukaryota</taxon>
        <taxon>Viridiplantae</taxon>
        <taxon>Streptophyta</taxon>
        <taxon>Embryophyta</taxon>
        <taxon>Tracheophyta</taxon>
        <taxon>Spermatophyta</taxon>
        <taxon>Magnoliopsida</taxon>
        <taxon>Liliopsida</taxon>
        <taxon>Poales</taxon>
        <taxon>Poaceae</taxon>
        <taxon>PACMAD clade</taxon>
        <taxon>Panicoideae</taxon>
        <taxon>Andropogonodae</taxon>
        <taxon>Andropogoneae</taxon>
        <taxon>Saccharinae</taxon>
        <taxon>Miscanthus</taxon>
    </lineage>
</organism>
<name>A0A811QYF4_9POAL</name>
<dbReference type="GO" id="GO:0030422">
    <property type="term" value="P:siRNA processing"/>
    <property type="evidence" value="ECO:0007669"/>
    <property type="project" value="TreeGrafter"/>
</dbReference>
<gene>
    <name evidence="4" type="ORF">NCGR_LOCUS44785</name>
</gene>
<dbReference type="GO" id="GO:0031380">
    <property type="term" value="C:nuclear RNA-directed RNA polymerase complex"/>
    <property type="evidence" value="ECO:0007669"/>
    <property type="project" value="TreeGrafter"/>
</dbReference>
<dbReference type="InterPro" id="IPR058697">
    <property type="entry name" value="RDRP3-5_N"/>
</dbReference>
<dbReference type="InterPro" id="IPR058752">
    <property type="entry name" value="RDRP_C_head"/>
</dbReference>
<dbReference type="AlphaFoldDB" id="A0A811QYF4"/>
<dbReference type="GO" id="GO:0003968">
    <property type="term" value="F:RNA-directed RNA polymerase activity"/>
    <property type="evidence" value="ECO:0007669"/>
    <property type="project" value="InterPro"/>
</dbReference>
<feature type="domain" description="RDRP C-terminal head" evidence="3">
    <location>
        <begin position="548"/>
        <end position="618"/>
    </location>
</feature>
<dbReference type="InterPro" id="IPR058751">
    <property type="entry name" value="RDRP_helical"/>
</dbReference>
<protein>
    <recommendedName>
        <fullName evidence="6">RNA-directed RNA polymerase</fullName>
    </recommendedName>
</protein>
<sequence>MQPPGPALPPAVAVAAELAQLEWRLGQVAGEPARRELAELGEAAAVRVLRRIARSQAEVRTLTRYIVSVAVQEMFALNAQDVPTAVSLACNSAPSLSDESVQGPPCHNEVQMEEVTSGLSNHCMAICEGQGQEGYPVMMAIDNPPDYAIPPWDWDQDCIEVENIVPGMASRANQMLMQYGEDCIEVDNIVPGMASQANQMLTQYGDRDHDRIQELVSIVPHGLLMLAESPGNGRPSELQNHVQNGIPEQWMIPADQRMEPPSSRLQHVLRCLKGVGPFGHHIGPECAIMIPMPEPNVVVENAFRESASPHITENELRETASPQMCALEDLEFSKRFLILSYLCQNKMEDEAVLTVDYIKKFKSLSMAYFESKIWREFEFDSDPATTKVYQCHIEIRGDSTFFVLKGPYMENRRTLLQKILGDDNVLVVKFMVPSDKSTDFYRQHYHKIAEDGIILGLRRYDFFEEVDQDEKKSIAAKMIKLVDLYYLALDGHKVNVDRNLRVQAYPHFMEKKIYDETDRVISQQCDEQIHNGIVNIPVSTSEDLLYDADEFEETKRDLSDVFMEVCAIYRIVYERARSTRSVTKCRFVWNVAGAALCYLHATKYAVQRGEKTALCPLSVIRQLYI</sequence>
<dbReference type="PANTHER" id="PTHR23079">
    <property type="entry name" value="RNA-DEPENDENT RNA POLYMERASE"/>
    <property type="match status" value="1"/>
</dbReference>
<evidence type="ECO:0008006" key="6">
    <source>
        <dbReference type="Google" id="ProtNLM"/>
    </source>
</evidence>
<evidence type="ECO:0000259" key="2">
    <source>
        <dbReference type="Pfam" id="PF26252"/>
    </source>
</evidence>
<dbReference type="Proteomes" id="UP000604825">
    <property type="component" value="Unassembled WGS sequence"/>
</dbReference>
<evidence type="ECO:0000259" key="1">
    <source>
        <dbReference type="Pfam" id="PF26249"/>
    </source>
</evidence>
<dbReference type="PANTHER" id="PTHR23079:SF55">
    <property type="entry name" value="RNA-DIRECTED RNA POLYMERASE"/>
    <property type="match status" value="1"/>
</dbReference>
<comment type="caution">
    <text evidence="4">The sequence shown here is derived from an EMBL/GenBank/DDBJ whole genome shotgun (WGS) entry which is preliminary data.</text>
</comment>
<evidence type="ECO:0000259" key="3">
    <source>
        <dbReference type="Pfam" id="PF26253"/>
    </source>
</evidence>
<dbReference type="InterPro" id="IPR007855">
    <property type="entry name" value="RDRP"/>
</dbReference>